<proteinExistence type="predicted"/>
<accession>A0A811T7V6</accession>
<dbReference type="Proteomes" id="UP000610373">
    <property type="component" value="Unassembled WGS sequence"/>
</dbReference>
<evidence type="ECO:0008006" key="3">
    <source>
        <dbReference type="Google" id="ProtNLM"/>
    </source>
</evidence>
<dbReference type="SUPFAM" id="SSF54909">
    <property type="entry name" value="Dimeric alpha+beta barrel"/>
    <property type="match status" value="1"/>
</dbReference>
<comment type="caution">
    <text evidence="1">The sequence shown here is derived from an EMBL/GenBank/DDBJ whole genome shotgun (WGS) entry which is preliminary data.</text>
</comment>
<dbReference type="AlphaFoldDB" id="A0A811T7V6"/>
<name>A0A811T7V6_9EURY</name>
<evidence type="ECO:0000313" key="1">
    <source>
        <dbReference type="EMBL" id="CAD6493364.1"/>
    </source>
</evidence>
<reference evidence="1" key="1">
    <citation type="submission" date="2020-10" db="EMBL/GenBank/DDBJ databases">
        <authorList>
            <person name="Hahn C.J."/>
            <person name="Laso-Perez R."/>
            <person name="Vulcano F."/>
            <person name="Vaziourakis K.-M."/>
            <person name="Stokke R."/>
            <person name="Steen I.H."/>
            <person name="Teske A."/>
            <person name="Boetius A."/>
            <person name="Liebeke M."/>
            <person name="Amann R."/>
            <person name="Knittel K."/>
        </authorList>
    </citation>
    <scope>NUCLEOTIDE SEQUENCE</scope>
    <source>
        <strain evidence="1">Gfbio:e3339647-f889-4370-9287-4fb5cb688e4c:AG392O15_GoMArc1</strain>
    </source>
</reference>
<gene>
    <name evidence="1" type="ORF">CHKLHMKO_00465</name>
</gene>
<dbReference type="EMBL" id="CAJHIO010000030">
    <property type="protein sequence ID" value="CAD6493364.1"/>
    <property type="molecule type" value="Genomic_DNA"/>
</dbReference>
<dbReference type="Gene3D" id="3.30.70.920">
    <property type="match status" value="1"/>
</dbReference>
<evidence type="ECO:0000313" key="2">
    <source>
        <dbReference type="Proteomes" id="UP000610373"/>
    </source>
</evidence>
<sequence>MDELTTFVYDLWRYGLYQTTTYIVKEKFHKLNKEGTQKAAFIFIRSLPDYRLNIIDEISGLDCVDEVSAVFGDQDIIVEVNEGSKNEIYPKIVKELRLLDDITSSETLITVYP</sequence>
<dbReference type="InterPro" id="IPR011008">
    <property type="entry name" value="Dimeric_a/b-barrel"/>
</dbReference>
<protein>
    <recommendedName>
        <fullName evidence="3">Transcription regulator AsnC/Lrp ligand binding domain-containing protein</fullName>
    </recommendedName>
</protein>
<organism evidence="1 2">
    <name type="scientific">Candidatus Argoarchaeum ethanivorans</name>
    <dbReference type="NCBI Taxonomy" id="2608793"/>
    <lineage>
        <taxon>Archaea</taxon>
        <taxon>Methanobacteriati</taxon>
        <taxon>Methanobacteriota</taxon>
        <taxon>Stenosarchaea group</taxon>
        <taxon>Methanomicrobia</taxon>
        <taxon>Methanosarcinales</taxon>
        <taxon>Methanosarcinales incertae sedis</taxon>
        <taxon>GOM Arc I cluster</taxon>
        <taxon>Candidatus Argoarchaeum</taxon>
    </lineage>
</organism>